<dbReference type="Proteomes" id="UP000295325">
    <property type="component" value="Unassembled WGS sequence"/>
</dbReference>
<dbReference type="OrthoDB" id="9792989at2"/>
<protein>
    <recommendedName>
        <fullName evidence="3">rRNA methylase</fullName>
    </recommendedName>
</protein>
<evidence type="ECO:0000313" key="1">
    <source>
        <dbReference type="EMBL" id="TDT61890.1"/>
    </source>
</evidence>
<dbReference type="PANTHER" id="PTHR35276:SF1">
    <property type="entry name" value="TRNA (MNM(5)S(2)U34)-METHYLTRANSFERASE, CHLOROPLASTIC"/>
    <property type="match status" value="1"/>
</dbReference>
<sequence length="200" mass="22343">MFKIILKITEMAQNYVKQVLRDRDVAVDATLGNGNDTIFLSGLVPEGRVYSFEIQRECVKKFKKEIEIKGIRNIEVINDGHENMDLYIKESPKAIMFNLGYLPGGYKNVITRPETTIAALKKGLKMLSPGGIITIAVYRGHEGGEEEGNAVLDFINGLDPKIYNAMVIKYVNRKGMAPFLIVIEKNCSVGGDKYNNPDLL</sequence>
<dbReference type="InterPro" id="IPR029063">
    <property type="entry name" value="SAM-dependent_MTases_sf"/>
</dbReference>
<evidence type="ECO:0000313" key="2">
    <source>
        <dbReference type="Proteomes" id="UP000295325"/>
    </source>
</evidence>
<proteinExistence type="predicted"/>
<dbReference type="RefSeq" id="WP_133627524.1">
    <property type="nucleotide sequence ID" value="NZ_SOAZ01000005.1"/>
</dbReference>
<gene>
    <name evidence="1" type="ORF">EDD71_10568</name>
</gene>
<comment type="caution">
    <text evidence="1">The sequence shown here is derived from an EMBL/GenBank/DDBJ whole genome shotgun (WGS) entry which is preliminary data.</text>
</comment>
<name>A0A4R7KUS6_9CLOT</name>
<dbReference type="Gene3D" id="3.40.50.150">
    <property type="entry name" value="Vaccinia Virus protein VP39"/>
    <property type="match status" value="1"/>
</dbReference>
<dbReference type="PANTHER" id="PTHR35276">
    <property type="entry name" value="S-ADENOSYL-L-METHIONINE-DEPENDENT METHYLTRANSFERASES SUPERFAMILY PROTEIN"/>
    <property type="match status" value="1"/>
</dbReference>
<dbReference type="InterPro" id="IPR010719">
    <property type="entry name" value="MnmM_MeTrfase"/>
</dbReference>
<dbReference type="SUPFAM" id="SSF53335">
    <property type="entry name" value="S-adenosyl-L-methionine-dependent methyltransferases"/>
    <property type="match status" value="1"/>
</dbReference>
<organism evidence="1 2">
    <name type="scientific">Fonticella tunisiensis</name>
    <dbReference type="NCBI Taxonomy" id="1096341"/>
    <lineage>
        <taxon>Bacteria</taxon>
        <taxon>Bacillati</taxon>
        <taxon>Bacillota</taxon>
        <taxon>Clostridia</taxon>
        <taxon>Eubacteriales</taxon>
        <taxon>Clostridiaceae</taxon>
        <taxon>Fonticella</taxon>
    </lineage>
</organism>
<reference evidence="1 2" key="1">
    <citation type="submission" date="2019-03" db="EMBL/GenBank/DDBJ databases">
        <title>Genomic Encyclopedia of Type Strains, Phase IV (KMG-IV): sequencing the most valuable type-strain genomes for metagenomic binning, comparative biology and taxonomic classification.</title>
        <authorList>
            <person name="Goeker M."/>
        </authorList>
    </citation>
    <scope>NUCLEOTIDE SEQUENCE [LARGE SCALE GENOMIC DNA]</scope>
    <source>
        <strain evidence="1 2">DSM 24455</strain>
    </source>
</reference>
<accession>A0A4R7KUS6</accession>
<dbReference type="AlphaFoldDB" id="A0A4R7KUS6"/>
<dbReference type="Pfam" id="PF06962">
    <property type="entry name" value="rRNA_methylase"/>
    <property type="match status" value="1"/>
</dbReference>
<keyword evidence="2" id="KW-1185">Reference proteome</keyword>
<evidence type="ECO:0008006" key="3">
    <source>
        <dbReference type="Google" id="ProtNLM"/>
    </source>
</evidence>
<dbReference type="EMBL" id="SOAZ01000005">
    <property type="protein sequence ID" value="TDT61890.1"/>
    <property type="molecule type" value="Genomic_DNA"/>
</dbReference>